<keyword evidence="1" id="KW-0812">Transmembrane</keyword>
<proteinExistence type="predicted"/>
<feature type="transmembrane region" description="Helical" evidence="1">
    <location>
        <begin position="51"/>
        <end position="72"/>
    </location>
</feature>
<protein>
    <submittedName>
        <fullName evidence="2">Uncharacterized protein</fullName>
    </submittedName>
</protein>
<dbReference type="Proteomes" id="UP000182658">
    <property type="component" value="Unassembled WGS sequence"/>
</dbReference>
<accession>A0A1J7IY84</accession>
<reference evidence="2 3" key="1">
    <citation type="submission" date="2016-10" db="EMBL/GenBank/DDBJ databases">
        <title>Draft genome sequence of Coniochaeta ligniaria NRRL30616, a lignocellulolytic fungus for bioabatement of inhibitors in plant biomass hydrolysates.</title>
        <authorList>
            <consortium name="DOE Joint Genome Institute"/>
            <person name="Jimenez D.J."/>
            <person name="Hector R.E."/>
            <person name="Riley R."/>
            <person name="Sun H."/>
            <person name="Grigoriev I.V."/>
            <person name="Van Elsas J.D."/>
            <person name="Nichols N.N."/>
        </authorList>
    </citation>
    <scope>NUCLEOTIDE SEQUENCE [LARGE SCALE GENOMIC DNA]</scope>
    <source>
        <strain evidence="2 3">NRRL 30616</strain>
    </source>
</reference>
<dbReference type="EMBL" id="KV875095">
    <property type="protein sequence ID" value="OIW32253.1"/>
    <property type="molecule type" value="Genomic_DNA"/>
</dbReference>
<gene>
    <name evidence="2" type="ORF">CONLIGDRAFT_263416</name>
</gene>
<dbReference type="InParanoid" id="A0A1J7IY84"/>
<keyword evidence="1" id="KW-0472">Membrane</keyword>
<evidence type="ECO:0000313" key="2">
    <source>
        <dbReference type="EMBL" id="OIW32253.1"/>
    </source>
</evidence>
<keyword evidence="1" id="KW-1133">Transmembrane helix</keyword>
<organism evidence="2 3">
    <name type="scientific">Coniochaeta ligniaria NRRL 30616</name>
    <dbReference type="NCBI Taxonomy" id="1408157"/>
    <lineage>
        <taxon>Eukaryota</taxon>
        <taxon>Fungi</taxon>
        <taxon>Dikarya</taxon>
        <taxon>Ascomycota</taxon>
        <taxon>Pezizomycotina</taxon>
        <taxon>Sordariomycetes</taxon>
        <taxon>Sordariomycetidae</taxon>
        <taxon>Coniochaetales</taxon>
        <taxon>Coniochaetaceae</taxon>
        <taxon>Coniochaeta</taxon>
    </lineage>
</organism>
<name>A0A1J7IY84_9PEZI</name>
<sequence length="201" mass="22946">MRPRQKRNEGKWLSNTWTHQQSPAAVGSSWADLGGRSNEEARQSRCFLDLLWYWHMGFGAAFCSKILGFLALRALCLGEIQLAPKAVWLSLHHRAILSKRPRLRQKPALAFHRFRWEVSLSLEAPFAVYCAISNCRGPEQRLSIQKPTRSATDLARDSIVCNSATRRIASHCHRHRSAVVRSLARSTHHVEQRLCKQPPAF</sequence>
<dbReference type="AlphaFoldDB" id="A0A1J7IY84"/>
<evidence type="ECO:0000313" key="3">
    <source>
        <dbReference type="Proteomes" id="UP000182658"/>
    </source>
</evidence>
<evidence type="ECO:0000256" key="1">
    <source>
        <dbReference type="SAM" id="Phobius"/>
    </source>
</evidence>
<keyword evidence="3" id="KW-1185">Reference proteome</keyword>